<dbReference type="AlphaFoldDB" id="A0A7S3PL51"/>
<feature type="domain" description="Myb-like" evidence="6">
    <location>
        <begin position="78"/>
        <end position="129"/>
    </location>
</feature>
<feature type="domain" description="Myb-like" evidence="6">
    <location>
        <begin position="130"/>
        <end position="182"/>
    </location>
</feature>
<gene>
    <name evidence="8" type="ORF">ASTO00021_LOCUS13061</name>
</gene>
<feature type="domain" description="Myb-like" evidence="6">
    <location>
        <begin position="183"/>
        <end position="233"/>
    </location>
</feature>
<evidence type="ECO:0000256" key="4">
    <source>
        <dbReference type="ARBA" id="ARBA00023242"/>
    </source>
</evidence>
<dbReference type="Gene3D" id="1.10.10.60">
    <property type="entry name" value="Homeodomain-like"/>
    <property type="match status" value="4"/>
</dbReference>
<feature type="domain" description="HTH myb-type" evidence="7">
    <location>
        <begin position="134"/>
        <end position="178"/>
    </location>
</feature>
<dbReference type="SMART" id="SM00717">
    <property type="entry name" value="SANT"/>
    <property type="match status" value="4"/>
</dbReference>
<name>A0A7S3PL51_9STRA</name>
<feature type="domain" description="HTH myb-type" evidence="7">
    <location>
        <begin position="183"/>
        <end position="237"/>
    </location>
</feature>
<dbReference type="InterPro" id="IPR051575">
    <property type="entry name" value="Myb-like_DNA-bd"/>
</dbReference>
<dbReference type="Pfam" id="PF00249">
    <property type="entry name" value="Myb_DNA-binding"/>
    <property type="match status" value="2"/>
</dbReference>
<feature type="domain" description="Myb-like" evidence="6">
    <location>
        <begin position="234"/>
        <end position="284"/>
    </location>
</feature>
<feature type="domain" description="HTH myb-type" evidence="7">
    <location>
        <begin position="86"/>
        <end position="133"/>
    </location>
</feature>
<dbReference type="GO" id="GO:0001006">
    <property type="term" value="F:RNA polymerase III type 3 promoter sequence-specific DNA binding"/>
    <property type="evidence" value="ECO:0007669"/>
    <property type="project" value="TreeGrafter"/>
</dbReference>
<evidence type="ECO:0000259" key="6">
    <source>
        <dbReference type="PROSITE" id="PS50090"/>
    </source>
</evidence>
<dbReference type="EMBL" id="HBIN01017141">
    <property type="protein sequence ID" value="CAE0442951.1"/>
    <property type="molecule type" value="Transcribed_RNA"/>
</dbReference>
<feature type="compositionally biased region" description="Basic residues" evidence="5">
    <location>
        <begin position="34"/>
        <end position="44"/>
    </location>
</feature>
<evidence type="ECO:0000256" key="3">
    <source>
        <dbReference type="ARBA" id="ARBA00023163"/>
    </source>
</evidence>
<feature type="compositionally biased region" description="Polar residues" evidence="5">
    <location>
        <begin position="484"/>
        <end position="501"/>
    </location>
</feature>
<dbReference type="InterPro" id="IPR001005">
    <property type="entry name" value="SANT/Myb"/>
</dbReference>
<dbReference type="SUPFAM" id="SSF46689">
    <property type="entry name" value="Homeodomain-like"/>
    <property type="match status" value="3"/>
</dbReference>
<feature type="compositionally biased region" description="Basic and acidic residues" evidence="5">
    <location>
        <begin position="61"/>
        <end position="70"/>
    </location>
</feature>
<accession>A0A7S3PL51</accession>
<dbReference type="InterPro" id="IPR009057">
    <property type="entry name" value="Homeodomain-like_sf"/>
</dbReference>
<evidence type="ECO:0000256" key="2">
    <source>
        <dbReference type="ARBA" id="ARBA00023125"/>
    </source>
</evidence>
<protein>
    <submittedName>
        <fullName evidence="8">Uncharacterized protein</fullName>
    </submittedName>
</protein>
<keyword evidence="2" id="KW-0238">DNA-binding</keyword>
<evidence type="ECO:0000256" key="1">
    <source>
        <dbReference type="ARBA" id="ARBA00023015"/>
    </source>
</evidence>
<dbReference type="InterPro" id="IPR017930">
    <property type="entry name" value="Myb_dom"/>
</dbReference>
<keyword evidence="3" id="KW-0804">Transcription</keyword>
<evidence type="ECO:0000256" key="5">
    <source>
        <dbReference type="SAM" id="MobiDB-lite"/>
    </source>
</evidence>
<organism evidence="8">
    <name type="scientific">Aplanochytrium stocchinoi</name>
    <dbReference type="NCBI Taxonomy" id="215587"/>
    <lineage>
        <taxon>Eukaryota</taxon>
        <taxon>Sar</taxon>
        <taxon>Stramenopiles</taxon>
        <taxon>Bigyra</taxon>
        <taxon>Labyrinthulomycetes</taxon>
        <taxon>Thraustochytrida</taxon>
        <taxon>Thraustochytriidae</taxon>
        <taxon>Aplanochytrium</taxon>
    </lineage>
</organism>
<dbReference type="PANTHER" id="PTHR46621">
    <property type="entry name" value="SNRNA-ACTIVATING PROTEIN COMPLEX SUBUNIT 4"/>
    <property type="match status" value="1"/>
</dbReference>
<sequence length="533" mass="60918">MSEKKRPVRRAVLASTGRELLHKLNIAEDDSSKKKGNWKVKGNKRNMSNRELFTEAPAGKQKKEDVPDNIDPEKACRGPGVVPRMWSNEEDNLLKRAVDRIGEKNWKAIASAVPGRSYIQCLQRWKKALKPGLRKGHWSKEEDKELLDLVEYYKPNWDWAVIAKQIPGRNPKQCRERWFLNLDPSINRGPWSKEEDARLVKMVAKWAGRWSLIARHMPGRTENAVKTRFNSLKRQEERNRKWTKQEDETIINIVLKHGRNFDKFEGQLKGRTKGQMKKRFSILQQQRPGIQQKVYEVESELERKHTQANTTAAMQTKAEKSTNMTLQPAKESWMTGVIDNIESSTRPGMLEKTDSTKILAGYIKPEVPQPQPTFNSNPLVASPSQDMLLNVPLMMSQDSFLWNTEALQDPNFNAGGRPQLQRQGSSSLKRLDALLSENNPENTDLDFTKLSMERTSNFVNHPNPMGIYRQNSIGLSNVDLSNNSQYSSYSAGPDMTQVSSSPEKRLGRQQHSLVSWSSFGDGLADVRNILKDI</sequence>
<feature type="region of interest" description="Disordered" evidence="5">
    <location>
        <begin position="27"/>
        <end position="70"/>
    </location>
</feature>
<reference evidence="8" key="1">
    <citation type="submission" date="2021-01" db="EMBL/GenBank/DDBJ databases">
        <authorList>
            <person name="Corre E."/>
            <person name="Pelletier E."/>
            <person name="Niang G."/>
            <person name="Scheremetjew M."/>
            <person name="Finn R."/>
            <person name="Kale V."/>
            <person name="Holt S."/>
            <person name="Cochrane G."/>
            <person name="Meng A."/>
            <person name="Brown T."/>
            <person name="Cohen L."/>
        </authorList>
    </citation>
    <scope>NUCLEOTIDE SEQUENCE</scope>
    <source>
        <strain evidence="8">GSBS06</strain>
    </source>
</reference>
<dbReference type="PROSITE" id="PS51294">
    <property type="entry name" value="HTH_MYB"/>
    <property type="match status" value="3"/>
</dbReference>
<proteinExistence type="predicted"/>
<dbReference type="GO" id="GO:0042795">
    <property type="term" value="P:snRNA transcription by RNA polymerase II"/>
    <property type="evidence" value="ECO:0007669"/>
    <property type="project" value="TreeGrafter"/>
</dbReference>
<dbReference type="GO" id="GO:0000978">
    <property type="term" value="F:RNA polymerase II cis-regulatory region sequence-specific DNA binding"/>
    <property type="evidence" value="ECO:0007669"/>
    <property type="project" value="TreeGrafter"/>
</dbReference>
<keyword evidence="4" id="KW-0539">Nucleus</keyword>
<keyword evidence="1" id="KW-0805">Transcription regulation</keyword>
<evidence type="ECO:0000259" key="7">
    <source>
        <dbReference type="PROSITE" id="PS51294"/>
    </source>
</evidence>
<dbReference type="GO" id="GO:0042796">
    <property type="term" value="P:snRNA transcription by RNA polymerase III"/>
    <property type="evidence" value="ECO:0007669"/>
    <property type="project" value="TreeGrafter"/>
</dbReference>
<dbReference type="Pfam" id="PF13921">
    <property type="entry name" value="Myb_DNA-bind_6"/>
    <property type="match status" value="1"/>
</dbReference>
<dbReference type="PROSITE" id="PS50090">
    <property type="entry name" value="MYB_LIKE"/>
    <property type="match status" value="4"/>
</dbReference>
<evidence type="ECO:0000313" key="8">
    <source>
        <dbReference type="EMBL" id="CAE0442951.1"/>
    </source>
</evidence>
<feature type="region of interest" description="Disordered" evidence="5">
    <location>
        <begin position="484"/>
        <end position="507"/>
    </location>
</feature>
<dbReference type="PANTHER" id="PTHR46621:SF1">
    <property type="entry name" value="SNRNA-ACTIVATING PROTEIN COMPLEX SUBUNIT 4"/>
    <property type="match status" value="1"/>
</dbReference>
<dbReference type="GO" id="GO:0019185">
    <property type="term" value="C:snRNA-activating protein complex"/>
    <property type="evidence" value="ECO:0007669"/>
    <property type="project" value="TreeGrafter"/>
</dbReference>
<dbReference type="CDD" id="cd00167">
    <property type="entry name" value="SANT"/>
    <property type="match status" value="3"/>
</dbReference>